<name>A0ABP9RT30_9ACTN</name>
<dbReference type="EMBL" id="BAABJQ010000007">
    <property type="protein sequence ID" value="GAA5185628.1"/>
    <property type="molecule type" value="Genomic_DNA"/>
</dbReference>
<proteinExistence type="predicted"/>
<comment type="caution">
    <text evidence="1">The sequence shown here is derived from an EMBL/GenBank/DDBJ whole genome shotgun (WGS) entry which is preliminary data.</text>
</comment>
<gene>
    <name evidence="1" type="ORF">GCM10023322_30040</name>
</gene>
<evidence type="ECO:0000313" key="1">
    <source>
        <dbReference type="EMBL" id="GAA5185628.1"/>
    </source>
</evidence>
<evidence type="ECO:0000313" key="2">
    <source>
        <dbReference type="Proteomes" id="UP001501570"/>
    </source>
</evidence>
<reference evidence="2" key="1">
    <citation type="journal article" date="2019" name="Int. J. Syst. Evol. Microbiol.">
        <title>The Global Catalogue of Microorganisms (GCM) 10K type strain sequencing project: providing services to taxonomists for standard genome sequencing and annotation.</title>
        <authorList>
            <consortium name="The Broad Institute Genomics Platform"/>
            <consortium name="The Broad Institute Genome Sequencing Center for Infectious Disease"/>
            <person name="Wu L."/>
            <person name="Ma J."/>
        </authorList>
    </citation>
    <scope>NUCLEOTIDE SEQUENCE [LARGE SCALE GENOMIC DNA]</scope>
    <source>
        <strain evidence="2">JCM 18304</strain>
    </source>
</reference>
<sequence>MALTHGSGNGRRRMVSYRYGIIGRPVIPVAVVAQLQLVDQMRNALVDIEHVHDTAVKEVWARRVSDREADLGMSDHPT</sequence>
<dbReference type="Proteomes" id="UP001501570">
    <property type="component" value="Unassembled WGS sequence"/>
</dbReference>
<accession>A0ABP9RT30</accession>
<keyword evidence="2" id="KW-1185">Reference proteome</keyword>
<protein>
    <submittedName>
        <fullName evidence="1">Uncharacterized protein</fullName>
    </submittedName>
</protein>
<organism evidence="1 2">
    <name type="scientific">Rugosimonospora acidiphila</name>
    <dbReference type="NCBI Taxonomy" id="556531"/>
    <lineage>
        <taxon>Bacteria</taxon>
        <taxon>Bacillati</taxon>
        <taxon>Actinomycetota</taxon>
        <taxon>Actinomycetes</taxon>
        <taxon>Micromonosporales</taxon>
        <taxon>Micromonosporaceae</taxon>
        <taxon>Rugosimonospora</taxon>
    </lineage>
</organism>